<comment type="catalytic activity">
    <reaction evidence="8">
        <text>GTP + H2O = GDP + phosphate + H(+)</text>
        <dbReference type="Rhea" id="RHEA:19669"/>
        <dbReference type="ChEBI" id="CHEBI:15377"/>
        <dbReference type="ChEBI" id="CHEBI:15378"/>
        <dbReference type="ChEBI" id="CHEBI:37565"/>
        <dbReference type="ChEBI" id="CHEBI:43474"/>
        <dbReference type="ChEBI" id="CHEBI:58189"/>
        <dbReference type="EC" id="3.6.5.3"/>
    </reaction>
    <physiologicalReaction direction="left-to-right" evidence="8">
        <dbReference type="Rhea" id="RHEA:19670"/>
    </physiologicalReaction>
</comment>
<dbReference type="InterPro" id="IPR050055">
    <property type="entry name" value="EF-Tu_GTPase"/>
</dbReference>
<dbReference type="InterPro" id="IPR009000">
    <property type="entry name" value="Transl_B-barrel_sf"/>
</dbReference>
<dbReference type="SUPFAM" id="SSF50447">
    <property type="entry name" value="Translation proteins"/>
    <property type="match status" value="1"/>
</dbReference>
<dbReference type="GO" id="GO:0005739">
    <property type="term" value="C:mitochondrion"/>
    <property type="evidence" value="ECO:0007669"/>
    <property type="project" value="UniProtKB-SubCell"/>
</dbReference>
<reference evidence="10" key="2">
    <citation type="submission" date="2025-09" db="UniProtKB">
        <authorList>
            <consortium name="Ensembl"/>
        </authorList>
    </citation>
    <scope>IDENTIFICATION</scope>
</reference>
<dbReference type="GeneTree" id="ENSGT00940000156748"/>
<accession>A0A3B3TA61</accession>
<keyword evidence="11" id="KW-1185">Reference proteome</keyword>
<dbReference type="GO" id="GO:0005525">
    <property type="term" value="F:GTP binding"/>
    <property type="evidence" value="ECO:0007669"/>
    <property type="project" value="UniProtKB-KW"/>
</dbReference>
<dbReference type="SUPFAM" id="SSF52540">
    <property type="entry name" value="P-loop containing nucleoside triphosphate hydrolases"/>
    <property type="match status" value="1"/>
</dbReference>
<dbReference type="PANTHER" id="PTHR43721">
    <property type="entry name" value="ELONGATION FACTOR TU-RELATED"/>
    <property type="match status" value="1"/>
</dbReference>
<dbReference type="Gene3D" id="2.40.30.10">
    <property type="entry name" value="Translation factors"/>
    <property type="match status" value="1"/>
</dbReference>
<dbReference type="Gene3D" id="3.40.50.300">
    <property type="entry name" value="P-loop containing nucleotide triphosphate hydrolases"/>
    <property type="match status" value="1"/>
</dbReference>
<dbReference type="AlphaFoldDB" id="A0A3B3TA61"/>
<dbReference type="Ensembl" id="ENSPKIT00000020320.1">
    <property type="protein sequence ID" value="ENSPKIP00000039318.1"/>
    <property type="gene ID" value="ENSPKIG00000016714.1"/>
</dbReference>
<dbReference type="GO" id="GO:0003746">
    <property type="term" value="F:translation elongation factor activity"/>
    <property type="evidence" value="ECO:0007669"/>
    <property type="project" value="UniProtKB-KW"/>
</dbReference>
<reference evidence="10" key="1">
    <citation type="submission" date="2025-08" db="UniProtKB">
        <authorList>
            <consortium name="Ensembl"/>
        </authorList>
    </citation>
    <scope>IDENTIFICATION</scope>
</reference>
<organism evidence="10 11">
    <name type="scientific">Paramormyrops kingsleyae</name>
    <dbReference type="NCBI Taxonomy" id="1676925"/>
    <lineage>
        <taxon>Eukaryota</taxon>
        <taxon>Metazoa</taxon>
        <taxon>Chordata</taxon>
        <taxon>Craniata</taxon>
        <taxon>Vertebrata</taxon>
        <taxon>Euteleostomi</taxon>
        <taxon>Actinopterygii</taxon>
        <taxon>Neopterygii</taxon>
        <taxon>Teleostei</taxon>
        <taxon>Osteoglossocephala</taxon>
        <taxon>Osteoglossomorpha</taxon>
        <taxon>Osteoglossiformes</taxon>
        <taxon>Mormyridae</taxon>
        <taxon>Paramormyrops</taxon>
    </lineage>
</organism>
<keyword evidence="5" id="KW-0648">Protein biosynthesis</keyword>
<dbReference type="STRING" id="1676925.ENSPKIP00000039318"/>
<dbReference type="InterPro" id="IPR027417">
    <property type="entry name" value="P-loop_NTPase"/>
</dbReference>
<evidence type="ECO:0000256" key="5">
    <source>
        <dbReference type="ARBA" id="ARBA00022917"/>
    </source>
</evidence>
<comment type="subcellular location">
    <subcellularLocation>
        <location evidence="1">Mitochondrion</location>
    </subcellularLocation>
</comment>
<evidence type="ECO:0000256" key="3">
    <source>
        <dbReference type="ARBA" id="ARBA00022741"/>
    </source>
</evidence>
<keyword evidence="7" id="KW-0342">GTP-binding</keyword>
<keyword evidence="4" id="KW-0251">Elongation factor</keyword>
<keyword evidence="6" id="KW-0496">Mitochondrion</keyword>
<protein>
    <recommendedName>
        <fullName evidence="2">Elongation factor Tu, mitochondrial</fullName>
    </recommendedName>
</protein>
<evidence type="ECO:0000256" key="7">
    <source>
        <dbReference type="ARBA" id="ARBA00023134"/>
    </source>
</evidence>
<sequence>DAPLYSVFGRCILEPMAFRTRSPFAVQVIKMAALIRLGIIALPGTPITYVSAFTGNPEWCDPFNPEAFRVQNESLPRLLPQNVIMGAAQMDACILAVAATGGQMHQMREHLLLARQIDLLDLVRLEARELQSELGYDGEAAPVITGSALCALEGRQPELAAEAVLKLLEALDSYVSQLHRELNKPFLLPVDAAFSPGWGTAVTGTLERGALSRGDACEFVGHGCSVFHKTLEQAEVGDHLGALVRGLKRGDVRKGMVMCKPGYIKPHRTVQAQVCLRGDGGVWPWSDGVSDDEFILTHPLLTYVKMISQKEYLLCHIRPW</sequence>
<dbReference type="GO" id="GO:0003924">
    <property type="term" value="F:GTPase activity"/>
    <property type="evidence" value="ECO:0007669"/>
    <property type="project" value="InterPro"/>
</dbReference>
<keyword evidence="3" id="KW-0547">Nucleotide-binding</keyword>
<evidence type="ECO:0000256" key="6">
    <source>
        <dbReference type="ARBA" id="ARBA00023128"/>
    </source>
</evidence>
<evidence type="ECO:0000256" key="4">
    <source>
        <dbReference type="ARBA" id="ARBA00022768"/>
    </source>
</evidence>
<dbReference type="InterPro" id="IPR000795">
    <property type="entry name" value="T_Tr_GTP-bd_dom"/>
</dbReference>
<gene>
    <name evidence="10" type="primary">TUFM</name>
</gene>
<name>A0A3B3TA61_9TELE</name>
<feature type="domain" description="Tr-type G" evidence="9">
    <location>
        <begin position="81"/>
        <end position="175"/>
    </location>
</feature>
<dbReference type="PANTHER" id="PTHR43721:SF36">
    <property type="entry name" value="ELONGATION FACTOR TU, MITOCHONDRIAL"/>
    <property type="match status" value="1"/>
</dbReference>
<evidence type="ECO:0000259" key="9">
    <source>
        <dbReference type="Pfam" id="PF00009"/>
    </source>
</evidence>
<evidence type="ECO:0000313" key="10">
    <source>
        <dbReference type="Ensembl" id="ENSPKIP00000039318.1"/>
    </source>
</evidence>
<dbReference type="Proteomes" id="UP000261540">
    <property type="component" value="Unplaced"/>
</dbReference>
<evidence type="ECO:0000256" key="1">
    <source>
        <dbReference type="ARBA" id="ARBA00004173"/>
    </source>
</evidence>
<dbReference type="GO" id="GO:0070125">
    <property type="term" value="P:mitochondrial translational elongation"/>
    <property type="evidence" value="ECO:0007669"/>
    <property type="project" value="TreeGrafter"/>
</dbReference>
<dbReference type="Pfam" id="PF00009">
    <property type="entry name" value="GTP_EFTU"/>
    <property type="match status" value="1"/>
</dbReference>
<proteinExistence type="predicted"/>
<evidence type="ECO:0000256" key="8">
    <source>
        <dbReference type="ARBA" id="ARBA00051990"/>
    </source>
</evidence>
<evidence type="ECO:0000313" key="11">
    <source>
        <dbReference type="Proteomes" id="UP000261540"/>
    </source>
</evidence>
<evidence type="ECO:0000256" key="2">
    <source>
        <dbReference type="ARBA" id="ARBA00017898"/>
    </source>
</evidence>